<dbReference type="InterPro" id="IPR041698">
    <property type="entry name" value="Methyltransf_25"/>
</dbReference>
<proteinExistence type="predicted"/>
<keyword evidence="3" id="KW-0949">S-adenosyl-L-methionine</keyword>
<dbReference type="PANTHER" id="PTHR43464">
    <property type="entry name" value="METHYLTRANSFERASE"/>
    <property type="match status" value="1"/>
</dbReference>
<dbReference type="GO" id="GO:0032259">
    <property type="term" value="P:methylation"/>
    <property type="evidence" value="ECO:0007669"/>
    <property type="project" value="UniProtKB-KW"/>
</dbReference>
<dbReference type="AlphaFoldDB" id="A0A5C5ZN35"/>
<keyword evidence="2 5" id="KW-0808">Transferase</keyword>
<gene>
    <name evidence="5" type="primary">rebM</name>
    <name evidence="5" type="ORF">Mal64_23820</name>
</gene>
<dbReference type="InterPro" id="IPR029063">
    <property type="entry name" value="SAM-dependent_MTases_sf"/>
</dbReference>
<dbReference type="EMBL" id="SJPQ01000002">
    <property type="protein sequence ID" value="TWT88892.1"/>
    <property type="molecule type" value="Genomic_DNA"/>
</dbReference>
<organism evidence="5 6">
    <name type="scientific">Pseudobythopirellula maris</name>
    <dbReference type="NCBI Taxonomy" id="2527991"/>
    <lineage>
        <taxon>Bacteria</taxon>
        <taxon>Pseudomonadati</taxon>
        <taxon>Planctomycetota</taxon>
        <taxon>Planctomycetia</taxon>
        <taxon>Pirellulales</taxon>
        <taxon>Lacipirellulaceae</taxon>
        <taxon>Pseudobythopirellula</taxon>
    </lineage>
</organism>
<dbReference type="Proteomes" id="UP000315440">
    <property type="component" value="Unassembled WGS sequence"/>
</dbReference>
<reference evidence="5 6" key="1">
    <citation type="submission" date="2019-02" db="EMBL/GenBank/DDBJ databases">
        <title>Deep-cultivation of Planctomycetes and their phenomic and genomic characterization uncovers novel biology.</title>
        <authorList>
            <person name="Wiegand S."/>
            <person name="Jogler M."/>
            <person name="Boedeker C."/>
            <person name="Pinto D."/>
            <person name="Vollmers J."/>
            <person name="Rivas-Marin E."/>
            <person name="Kohn T."/>
            <person name="Peeters S.H."/>
            <person name="Heuer A."/>
            <person name="Rast P."/>
            <person name="Oberbeckmann S."/>
            <person name="Bunk B."/>
            <person name="Jeske O."/>
            <person name="Meyerdierks A."/>
            <person name="Storesund J.E."/>
            <person name="Kallscheuer N."/>
            <person name="Luecker S."/>
            <person name="Lage O.M."/>
            <person name="Pohl T."/>
            <person name="Merkel B.J."/>
            <person name="Hornburger P."/>
            <person name="Mueller R.-W."/>
            <person name="Bruemmer F."/>
            <person name="Labrenz M."/>
            <person name="Spormann A.M."/>
            <person name="Op Den Camp H."/>
            <person name="Overmann J."/>
            <person name="Amann R."/>
            <person name="Jetten M.S.M."/>
            <person name="Mascher T."/>
            <person name="Medema M.H."/>
            <person name="Devos D.P."/>
            <person name="Kaster A.-K."/>
            <person name="Ovreas L."/>
            <person name="Rohde M."/>
            <person name="Galperin M.Y."/>
            <person name="Jogler C."/>
        </authorList>
    </citation>
    <scope>NUCLEOTIDE SEQUENCE [LARGE SCALE GENOMIC DNA]</scope>
    <source>
        <strain evidence="5 6">Mal64</strain>
    </source>
</reference>
<keyword evidence="1 5" id="KW-0489">Methyltransferase</keyword>
<dbReference type="GO" id="GO:0102082">
    <property type="term" value="F:demethylrebeccamycin--D-glucose O-methyltransferase activity"/>
    <property type="evidence" value="ECO:0007669"/>
    <property type="project" value="UniProtKB-EC"/>
</dbReference>
<keyword evidence="6" id="KW-1185">Reference proteome</keyword>
<protein>
    <submittedName>
        <fullName evidence="5">Demethylrebeccamycin-D-glucose O-methyltransferase</fullName>
        <ecNumber evidence="5">2.1.1.164</ecNumber>
    </submittedName>
</protein>
<dbReference type="RefSeq" id="WP_146400338.1">
    <property type="nucleotide sequence ID" value="NZ_SJPQ01000002.1"/>
</dbReference>
<evidence type="ECO:0000313" key="5">
    <source>
        <dbReference type="EMBL" id="TWT88892.1"/>
    </source>
</evidence>
<evidence type="ECO:0000256" key="2">
    <source>
        <dbReference type="ARBA" id="ARBA00022679"/>
    </source>
</evidence>
<evidence type="ECO:0000313" key="6">
    <source>
        <dbReference type="Proteomes" id="UP000315440"/>
    </source>
</evidence>
<dbReference type="Pfam" id="PF13649">
    <property type="entry name" value="Methyltransf_25"/>
    <property type="match status" value="1"/>
</dbReference>
<name>A0A5C5ZN35_9BACT</name>
<accession>A0A5C5ZN35</accession>
<feature type="domain" description="Methyltransferase" evidence="4">
    <location>
        <begin position="30"/>
        <end position="129"/>
    </location>
</feature>
<dbReference type="PANTHER" id="PTHR43464:SF19">
    <property type="entry name" value="UBIQUINONE BIOSYNTHESIS O-METHYLTRANSFERASE, MITOCHONDRIAL"/>
    <property type="match status" value="1"/>
</dbReference>
<dbReference type="Gene3D" id="3.40.50.150">
    <property type="entry name" value="Vaccinia Virus protein VP39"/>
    <property type="match status" value="1"/>
</dbReference>
<dbReference type="SUPFAM" id="SSF53335">
    <property type="entry name" value="S-adenosyl-L-methionine-dependent methyltransferases"/>
    <property type="match status" value="1"/>
</dbReference>
<dbReference type="OrthoDB" id="9792690at2"/>
<evidence type="ECO:0000256" key="3">
    <source>
        <dbReference type="ARBA" id="ARBA00022691"/>
    </source>
</evidence>
<evidence type="ECO:0000259" key="4">
    <source>
        <dbReference type="Pfam" id="PF13649"/>
    </source>
</evidence>
<sequence length="267" mass="28837">MLELLWNAPLSEASMDRCLSAIELPTGARVLDVGCGCGEVLIRLHERHGLTGMGVDTSAACLEEARRRAVSRILYGALEFVLADVTVLDLEREAYGLALCLGASHAFGHGPHAFGGALERLAELVEPGGLILIADKYLKQPAPPEYRRLLGPAPPDDQTHAANVMTGAELGLTALGAWTSCDQEWDDYEWARQRVVEGRAARRRKHAGVNGFEGAADDATADTESVARALAKRRAWMAAYLRHGRHTLGYGVYLFKKGDNPPPGADN</sequence>
<comment type="caution">
    <text evidence="5">The sequence shown here is derived from an EMBL/GenBank/DDBJ whole genome shotgun (WGS) entry which is preliminary data.</text>
</comment>
<dbReference type="EC" id="2.1.1.164" evidence="5"/>
<dbReference type="CDD" id="cd02440">
    <property type="entry name" value="AdoMet_MTases"/>
    <property type="match status" value="1"/>
</dbReference>
<evidence type="ECO:0000256" key="1">
    <source>
        <dbReference type="ARBA" id="ARBA00022603"/>
    </source>
</evidence>